<protein>
    <submittedName>
        <fullName evidence="1">AsmA domain protein</fullName>
    </submittedName>
</protein>
<dbReference type="PANTHER" id="PTHR30441:SF8">
    <property type="entry name" value="DUF748 DOMAIN-CONTAINING PROTEIN"/>
    <property type="match status" value="1"/>
</dbReference>
<sequence>MKKIIYAVGGLFGLLIAVLILALVFAGSFLTNEFLVKQIESAINVRANVDKVNINLFSALSSVEVEGIQLAYRDNVANQGTPLSERKPIQSAVISIGKADIKLSLLGILMKKFELKKLVIEEPKVSFVMFESGGNNLTPLFKAPATVNGEPNPALSPEAIAERKKEEEEARAAALNEPSQPFSIKDIPIAIEMGLVGVKKGDVQVTMKKTGQVIKIQALDFELKDIDIDGSDLKEHNHIGINLDADVFVIGRSKNEAAKFILETKGDLQPFVVESGLVNPTVTYNVTMVEDSFVSGFAAFDALAGELPLLNQAGLKLDKLKEKAVLKKDVSFKVSYNNGKITFLDEPTFPTKNYDLQINKGSYLVITNNSHELKMGLLYDEEESKKSIAGVDAKIKEATKGQGDPKELRNKLLGNIIKGDRINIPFKTYGDLRNPSVQLGVDIGSISSLIGGAVKELIKGKATDALKNIPGAGNALKGLGF</sequence>
<dbReference type="RefSeq" id="WP_135761305.1">
    <property type="nucleotide sequence ID" value="NZ_RQHW01000047.1"/>
</dbReference>
<comment type="caution">
    <text evidence="1">The sequence shown here is derived from an EMBL/GenBank/DDBJ whole genome shotgun (WGS) entry which is preliminary data.</text>
</comment>
<proteinExistence type="predicted"/>
<dbReference type="GO" id="GO:0005886">
    <property type="term" value="C:plasma membrane"/>
    <property type="evidence" value="ECO:0007669"/>
    <property type="project" value="TreeGrafter"/>
</dbReference>
<evidence type="ECO:0000313" key="2">
    <source>
        <dbReference type="Proteomes" id="UP000298058"/>
    </source>
</evidence>
<keyword evidence="2" id="KW-1185">Reference proteome</keyword>
<name>A0A4R9LY44_9LEPT</name>
<gene>
    <name evidence="1" type="ORF">EHS15_14705</name>
</gene>
<dbReference type="GO" id="GO:0090313">
    <property type="term" value="P:regulation of protein targeting to membrane"/>
    <property type="evidence" value="ECO:0007669"/>
    <property type="project" value="TreeGrafter"/>
</dbReference>
<dbReference type="AlphaFoldDB" id="A0A4R9LY44"/>
<accession>A0A4R9LY44</accession>
<reference evidence="1" key="1">
    <citation type="journal article" date="2019" name="PLoS Negl. Trop. Dis.">
        <title>Revisiting the worldwide diversity of Leptospira species in the environment.</title>
        <authorList>
            <person name="Vincent A.T."/>
            <person name="Schiettekatte O."/>
            <person name="Bourhy P."/>
            <person name="Veyrier F.J."/>
            <person name="Picardeau M."/>
        </authorList>
    </citation>
    <scope>NUCLEOTIDE SEQUENCE [LARGE SCALE GENOMIC DNA]</scope>
    <source>
        <strain evidence="1">201300427</strain>
    </source>
</reference>
<dbReference type="EMBL" id="RQHW01000047">
    <property type="protein sequence ID" value="TGN18622.1"/>
    <property type="molecule type" value="Genomic_DNA"/>
</dbReference>
<dbReference type="OrthoDB" id="315492at2"/>
<dbReference type="Proteomes" id="UP000298058">
    <property type="component" value="Unassembled WGS sequence"/>
</dbReference>
<dbReference type="InterPro" id="IPR052894">
    <property type="entry name" value="AsmA-related"/>
</dbReference>
<dbReference type="PANTHER" id="PTHR30441">
    <property type="entry name" value="DUF748 DOMAIN-CONTAINING PROTEIN"/>
    <property type="match status" value="1"/>
</dbReference>
<evidence type="ECO:0000313" key="1">
    <source>
        <dbReference type="EMBL" id="TGN18622.1"/>
    </source>
</evidence>
<organism evidence="1 2">
    <name type="scientific">Leptospira idonii</name>
    <dbReference type="NCBI Taxonomy" id="1193500"/>
    <lineage>
        <taxon>Bacteria</taxon>
        <taxon>Pseudomonadati</taxon>
        <taxon>Spirochaetota</taxon>
        <taxon>Spirochaetia</taxon>
        <taxon>Leptospirales</taxon>
        <taxon>Leptospiraceae</taxon>
        <taxon>Leptospira</taxon>
    </lineage>
</organism>